<reference evidence="3 4" key="1">
    <citation type="submission" date="2015-09" db="EMBL/GenBank/DDBJ databases">
        <title>Draft Genome Sequence of the Strain BR 3267 (Bradyrhizobium yuanmingense) recommended as inoculant for cowpea in Brazil.</title>
        <authorList>
            <person name="Simoes-Araujo J.L."/>
            <person name="Zilli J.E."/>
        </authorList>
    </citation>
    <scope>NUCLEOTIDE SEQUENCE [LARGE SCALE GENOMIC DNA]</scope>
    <source>
        <strain evidence="3 4">BR3267</strain>
    </source>
</reference>
<keyword evidence="2" id="KW-0472">Membrane</keyword>
<sequence length="355" mass="36772">MLATLNAKQIVDEIVKDTVKDNDPHDAVQISPEIVRASRPASVSPALAPEIGPRPEPRFAPEPKFAPQPKVTPKFTLEPARAPEPSINVVYGKSTAAPSIDTAVRVTSSDGPVMKKRSSVGKWLRGAFVTFLLAGASVAASIAWEKHGDTAKQLLAEWTPALTSLLPTTSLLSATPQQSAPVAAAQAAPPAAEATPNQTADQAATPPVAQLAATAPAATQSVDAAQSVQSMTRDLAAMAQQIEQLKANIAELKAGQEQMAREMARPPAPKPVTEARPPVDPRARAAALPPQPAAAPVRKPKPPVTRTYMPASSPAPLAPPPPPSQAAAAPPAAAPTQQAVADDDGPIVRPPMPLR</sequence>
<evidence type="ECO:0000256" key="1">
    <source>
        <dbReference type="SAM" id="MobiDB-lite"/>
    </source>
</evidence>
<feature type="compositionally biased region" description="Low complexity" evidence="1">
    <location>
        <begin position="304"/>
        <end position="315"/>
    </location>
</feature>
<feature type="compositionally biased region" description="Low complexity" evidence="1">
    <location>
        <begin position="325"/>
        <end position="339"/>
    </location>
</feature>
<dbReference type="Proteomes" id="UP000051380">
    <property type="component" value="Unassembled WGS sequence"/>
</dbReference>
<feature type="region of interest" description="Disordered" evidence="1">
    <location>
        <begin position="41"/>
        <end position="71"/>
    </location>
</feature>
<dbReference type="AlphaFoldDB" id="A0A0R3C3M3"/>
<feature type="transmembrane region" description="Helical" evidence="2">
    <location>
        <begin position="123"/>
        <end position="144"/>
    </location>
</feature>
<comment type="caution">
    <text evidence="3">The sequence shown here is derived from an EMBL/GenBank/DDBJ whole genome shotgun (WGS) entry which is preliminary data.</text>
</comment>
<dbReference type="OrthoDB" id="8255077at2"/>
<evidence type="ECO:0000256" key="2">
    <source>
        <dbReference type="SAM" id="Phobius"/>
    </source>
</evidence>
<dbReference type="STRING" id="108015.GA0061099_1004615"/>
<feature type="region of interest" description="Disordered" evidence="1">
    <location>
        <begin position="256"/>
        <end position="355"/>
    </location>
</feature>
<keyword evidence="2" id="KW-1133">Transmembrane helix</keyword>
<evidence type="ECO:0000313" key="4">
    <source>
        <dbReference type="Proteomes" id="UP000051380"/>
    </source>
</evidence>
<evidence type="ECO:0000313" key="3">
    <source>
        <dbReference type="EMBL" id="KRP92352.1"/>
    </source>
</evidence>
<accession>A0A0R3C3M3</accession>
<gene>
    <name evidence="3" type="ORF">AOQ72_29710</name>
</gene>
<organism evidence="3 4">
    <name type="scientific">Bradyrhizobium yuanmingense</name>
    <dbReference type="NCBI Taxonomy" id="108015"/>
    <lineage>
        <taxon>Bacteria</taxon>
        <taxon>Pseudomonadati</taxon>
        <taxon>Pseudomonadota</taxon>
        <taxon>Alphaproteobacteria</taxon>
        <taxon>Hyphomicrobiales</taxon>
        <taxon>Nitrobacteraceae</taxon>
        <taxon>Bradyrhizobium</taxon>
    </lineage>
</organism>
<proteinExistence type="predicted"/>
<name>A0A0R3C3M3_9BRAD</name>
<keyword evidence="2" id="KW-0812">Transmembrane</keyword>
<dbReference type="EMBL" id="LJYF01000031">
    <property type="protein sequence ID" value="KRP92352.1"/>
    <property type="molecule type" value="Genomic_DNA"/>
</dbReference>
<dbReference type="RefSeq" id="WP_057029029.1">
    <property type="nucleotide sequence ID" value="NZ_LJYF01000031.1"/>
</dbReference>
<feature type="region of interest" description="Disordered" evidence="1">
    <location>
        <begin position="181"/>
        <end position="212"/>
    </location>
</feature>
<protein>
    <submittedName>
        <fullName evidence="3">Uncharacterized protein</fullName>
    </submittedName>
</protein>